<dbReference type="CDD" id="cd19499">
    <property type="entry name" value="RecA-like_ClpB_Hsp104-like"/>
    <property type="match status" value="1"/>
</dbReference>
<dbReference type="AlphaFoldDB" id="A0A1M5WD32"/>
<evidence type="ECO:0000256" key="5">
    <source>
        <dbReference type="ARBA" id="ARBA00022840"/>
    </source>
</evidence>
<evidence type="ECO:0000256" key="1">
    <source>
        <dbReference type="ARBA" id="ARBA00004496"/>
    </source>
</evidence>
<dbReference type="Pfam" id="PF17871">
    <property type="entry name" value="AAA_lid_9"/>
    <property type="match status" value="1"/>
</dbReference>
<keyword evidence="13" id="KW-1185">Reference proteome</keyword>
<dbReference type="Pfam" id="PF10431">
    <property type="entry name" value="ClpB_D2-small"/>
    <property type="match status" value="1"/>
</dbReference>
<dbReference type="GO" id="GO:0034605">
    <property type="term" value="P:cellular response to heat"/>
    <property type="evidence" value="ECO:0007669"/>
    <property type="project" value="TreeGrafter"/>
</dbReference>
<dbReference type="InterPro" id="IPR028299">
    <property type="entry name" value="ClpA/B_CS2"/>
</dbReference>
<evidence type="ECO:0000256" key="3">
    <source>
        <dbReference type="ARBA" id="ARBA00022737"/>
    </source>
</evidence>
<reference evidence="12 13" key="1">
    <citation type="submission" date="2016-11" db="EMBL/GenBank/DDBJ databases">
        <authorList>
            <person name="Jaros S."/>
            <person name="Januszkiewicz K."/>
            <person name="Wedrychowicz H."/>
        </authorList>
    </citation>
    <scope>NUCLEOTIDE SEQUENCE [LARGE SCALE GENOMIC DNA]</scope>
    <source>
        <strain evidence="12 13">DSM 13106</strain>
    </source>
</reference>
<dbReference type="InterPro" id="IPR036628">
    <property type="entry name" value="Clp_N_dom_sf"/>
</dbReference>
<comment type="subunit">
    <text evidence="8">Homohexamer. The oligomerization is ATP-dependent.</text>
</comment>
<keyword evidence="5 12" id="KW-0067">ATP-binding</keyword>
<dbReference type="SUPFAM" id="SSF81923">
    <property type="entry name" value="Double Clp-N motif"/>
    <property type="match status" value="1"/>
</dbReference>
<keyword evidence="12" id="KW-0378">Hydrolase</keyword>
<dbReference type="EMBL" id="FQXR01000005">
    <property type="protein sequence ID" value="SHH85402.1"/>
    <property type="molecule type" value="Genomic_DNA"/>
</dbReference>
<dbReference type="InterPro" id="IPR003959">
    <property type="entry name" value="ATPase_AAA_core"/>
</dbReference>
<evidence type="ECO:0000256" key="7">
    <source>
        <dbReference type="ARBA" id="ARBA00023186"/>
    </source>
</evidence>
<dbReference type="STRING" id="1123281.SAMN02745180_01183"/>
<name>A0A1M5WD32_9FIRM</name>
<accession>A0A1M5WD32</accession>
<dbReference type="InterPro" id="IPR050130">
    <property type="entry name" value="ClpA_ClpB"/>
</dbReference>
<dbReference type="RefSeq" id="WP_072743877.1">
    <property type="nucleotide sequence ID" value="NZ_FQXR01000005.1"/>
</dbReference>
<proteinExistence type="inferred from homology"/>
<dbReference type="FunFam" id="3.40.50.300:FF:000120">
    <property type="entry name" value="ATP-dependent chaperone ClpB"/>
    <property type="match status" value="1"/>
</dbReference>
<dbReference type="PROSITE" id="PS51903">
    <property type="entry name" value="CLP_R"/>
    <property type="match status" value="1"/>
</dbReference>
<dbReference type="PANTHER" id="PTHR11638">
    <property type="entry name" value="ATP-DEPENDENT CLP PROTEASE"/>
    <property type="match status" value="1"/>
</dbReference>
<evidence type="ECO:0000256" key="4">
    <source>
        <dbReference type="ARBA" id="ARBA00022741"/>
    </source>
</evidence>
<keyword evidence="6 10" id="KW-0175">Coiled coil</keyword>
<dbReference type="InterPro" id="IPR003593">
    <property type="entry name" value="AAA+_ATPase"/>
</dbReference>
<organism evidence="12 13">
    <name type="scientific">Sporanaerobacter acetigenes DSM 13106</name>
    <dbReference type="NCBI Taxonomy" id="1123281"/>
    <lineage>
        <taxon>Bacteria</taxon>
        <taxon>Bacillati</taxon>
        <taxon>Bacillota</taxon>
        <taxon>Tissierellia</taxon>
        <taxon>Tissierellales</taxon>
        <taxon>Sporanaerobacteraceae</taxon>
        <taxon>Sporanaerobacter</taxon>
    </lineage>
</organism>
<keyword evidence="3 9" id="KW-0677">Repeat</keyword>
<dbReference type="Proteomes" id="UP000184389">
    <property type="component" value="Unassembled WGS sequence"/>
</dbReference>
<dbReference type="PANTHER" id="PTHR11638:SF18">
    <property type="entry name" value="HEAT SHOCK PROTEIN 104"/>
    <property type="match status" value="1"/>
</dbReference>
<sequence length="859" mass="98324">MNTRKFSDESIQVMQEAQNIAIRKGNSELTELHIHMALVQQKNSMVVDILKEMGVDIFSYTKDIDEALDKLKSQDGLTKLFYNRVAQKILLVAEELSRGMYDSHINVEQIYLAILKENKITSQSIFEKYNIEYDDFRERVLKYRSTIGVADNHPEGIAKVLEKYGRDLTREAKNGDLDPVIGRDDEINRMIRILSRRTKNNPVIIGEPGVGKTAIVEGLAQRIVRNDVPETLKDRTIYALDMGALIAGAKFRGEFEERLKEVLKIIESSNGQIILFIDELHTVVGAGNGQGGLDTSNMLKPMLARGEILTIGATTFDEYREYIEKDGALDRRFQKILVTEPNVEETISILRGIKAKYEMHHGIRVSDKAVIACAELSDRYITDRFLPDKAIDLMDEASSMVRTSIDALPHELDEMQRKILQLEMEKVSIRQEDDEISKLRCKEIEEKIKELNSIYNVEYEKWIEDKKIVDRTKEIKHQIDEVKKQIDEASRENNFEKVSELKYIKLKKLEREEQELKNIPHTYDIKEEVTEDEIAEVVSKWTGIPVSKLTETEKEKLLNLDKVLHKKIIGQDEAVSAVTDAIIRARSGVRKRQKPVGSFMFFGPTGVGKTELAKVLTETMFDDEKNLIRLDMSEYMEKNSVSRLLGAPPGYVGFDEGGQLTEAVRRQPYSVVLFDEIEKAHSDVFNILLQILDDGRLTDNRGKVVDFKNTIIIMTSNIGSEDIIKGLDSQVEVVMKKIREIFKPEFLNRLDDIVLFKPLSKDDIVKIININIKEINEDLSPRRVSIELTLSATQHIIDEAYSIYYGARSIKRFIEKNIITEIGKMILRDEIECNQKVIIDSKDNNLVFKTTQGDDPSVL</sequence>
<keyword evidence="4" id="KW-0547">Nucleotide-binding</keyword>
<evidence type="ECO:0000256" key="2">
    <source>
        <dbReference type="ARBA" id="ARBA00008675"/>
    </source>
</evidence>
<dbReference type="PROSITE" id="PS00871">
    <property type="entry name" value="CLPAB_2"/>
    <property type="match status" value="1"/>
</dbReference>
<evidence type="ECO:0000256" key="10">
    <source>
        <dbReference type="SAM" id="Coils"/>
    </source>
</evidence>
<dbReference type="Gene3D" id="1.10.8.60">
    <property type="match status" value="1"/>
</dbReference>
<evidence type="ECO:0000313" key="12">
    <source>
        <dbReference type="EMBL" id="SHH85402.1"/>
    </source>
</evidence>
<dbReference type="CDD" id="cd00009">
    <property type="entry name" value="AAA"/>
    <property type="match status" value="1"/>
</dbReference>
<dbReference type="Pfam" id="PF07724">
    <property type="entry name" value="AAA_2"/>
    <property type="match status" value="1"/>
</dbReference>
<feature type="coiled-coil region" evidence="10">
    <location>
        <begin position="405"/>
        <end position="432"/>
    </location>
</feature>
<keyword evidence="7" id="KW-0143">Chaperone</keyword>
<dbReference type="Pfam" id="PF00004">
    <property type="entry name" value="AAA"/>
    <property type="match status" value="1"/>
</dbReference>
<protein>
    <submittedName>
        <fullName evidence="12">ATP-dependent Clp protease ATP-binding subunit ClpB</fullName>
    </submittedName>
</protein>
<dbReference type="GO" id="GO:0005524">
    <property type="term" value="F:ATP binding"/>
    <property type="evidence" value="ECO:0007669"/>
    <property type="project" value="UniProtKB-KW"/>
</dbReference>
<dbReference type="SMART" id="SM01086">
    <property type="entry name" value="ClpB_D2-small"/>
    <property type="match status" value="1"/>
</dbReference>
<evidence type="ECO:0000256" key="8">
    <source>
        <dbReference type="ARBA" id="ARBA00026057"/>
    </source>
</evidence>
<dbReference type="InterPro" id="IPR019489">
    <property type="entry name" value="Clp_ATPase_C"/>
</dbReference>
<dbReference type="Gene3D" id="1.10.1780.10">
    <property type="entry name" value="Clp, N-terminal domain"/>
    <property type="match status" value="1"/>
</dbReference>
<evidence type="ECO:0000256" key="9">
    <source>
        <dbReference type="PROSITE-ProRule" id="PRU01251"/>
    </source>
</evidence>
<dbReference type="PRINTS" id="PR00300">
    <property type="entry name" value="CLPPROTEASEA"/>
</dbReference>
<dbReference type="GO" id="GO:0006508">
    <property type="term" value="P:proteolysis"/>
    <property type="evidence" value="ECO:0007669"/>
    <property type="project" value="UniProtKB-KW"/>
</dbReference>
<evidence type="ECO:0000259" key="11">
    <source>
        <dbReference type="PROSITE" id="PS51903"/>
    </source>
</evidence>
<dbReference type="InterPro" id="IPR001270">
    <property type="entry name" value="ClpA/B"/>
</dbReference>
<feature type="domain" description="Clp R" evidence="11">
    <location>
        <begin position="3"/>
        <end position="146"/>
    </location>
</feature>
<dbReference type="InterPro" id="IPR027417">
    <property type="entry name" value="P-loop_NTPase"/>
</dbReference>
<dbReference type="FunFam" id="3.40.50.300:FF:000025">
    <property type="entry name" value="ATP-dependent Clp protease subunit"/>
    <property type="match status" value="1"/>
</dbReference>
<dbReference type="InterPro" id="IPR041546">
    <property type="entry name" value="ClpA/ClpB_AAA_lid"/>
</dbReference>
<comment type="similarity">
    <text evidence="2">Belongs to the ClpA/ClpB family.</text>
</comment>
<dbReference type="GO" id="GO:0005737">
    <property type="term" value="C:cytoplasm"/>
    <property type="evidence" value="ECO:0007669"/>
    <property type="project" value="UniProtKB-SubCell"/>
</dbReference>
<dbReference type="GO" id="GO:0016887">
    <property type="term" value="F:ATP hydrolysis activity"/>
    <property type="evidence" value="ECO:0007669"/>
    <property type="project" value="InterPro"/>
</dbReference>
<dbReference type="Gene3D" id="3.40.50.300">
    <property type="entry name" value="P-loop containing nucleotide triphosphate hydrolases"/>
    <property type="match status" value="3"/>
</dbReference>
<dbReference type="SUPFAM" id="SSF52540">
    <property type="entry name" value="P-loop containing nucleoside triphosphate hydrolases"/>
    <property type="match status" value="2"/>
</dbReference>
<dbReference type="Pfam" id="PF02861">
    <property type="entry name" value="Clp_N"/>
    <property type="match status" value="1"/>
</dbReference>
<comment type="subcellular location">
    <subcellularLocation>
        <location evidence="1">Cytoplasm</location>
    </subcellularLocation>
</comment>
<evidence type="ECO:0000313" key="13">
    <source>
        <dbReference type="Proteomes" id="UP000184389"/>
    </source>
</evidence>
<gene>
    <name evidence="12" type="ORF">SAMN02745180_01183</name>
</gene>
<evidence type="ECO:0000256" key="6">
    <source>
        <dbReference type="ARBA" id="ARBA00023054"/>
    </source>
</evidence>
<keyword evidence="12" id="KW-0645">Protease</keyword>
<dbReference type="OrthoDB" id="9803641at2"/>
<dbReference type="FunFam" id="3.40.50.300:FF:000010">
    <property type="entry name" value="Chaperone clpB 1, putative"/>
    <property type="match status" value="1"/>
</dbReference>
<dbReference type="SMART" id="SM00382">
    <property type="entry name" value="AAA"/>
    <property type="match status" value="2"/>
</dbReference>
<dbReference type="InterPro" id="IPR004176">
    <property type="entry name" value="Clp_R_N"/>
</dbReference>
<dbReference type="GO" id="GO:0008233">
    <property type="term" value="F:peptidase activity"/>
    <property type="evidence" value="ECO:0007669"/>
    <property type="project" value="UniProtKB-KW"/>
</dbReference>
<feature type="coiled-coil region" evidence="10">
    <location>
        <begin position="472"/>
        <end position="499"/>
    </location>
</feature>